<evidence type="ECO:0000313" key="2">
    <source>
        <dbReference type="EnsemblMetazoa" id="CLYHEMP015923.1"/>
    </source>
</evidence>
<dbReference type="OrthoDB" id="6021232at2759"/>
<evidence type="ECO:0000313" key="3">
    <source>
        <dbReference type="Proteomes" id="UP000594262"/>
    </source>
</evidence>
<evidence type="ECO:0000256" key="1">
    <source>
        <dbReference type="SAM" id="Phobius"/>
    </source>
</evidence>
<keyword evidence="3" id="KW-1185">Reference proteome</keyword>
<reference evidence="2" key="1">
    <citation type="submission" date="2021-01" db="UniProtKB">
        <authorList>
            <consortium name="EnsemblMetazoa"/>
        </authorList>
    </citation>
    <scope>IDENTIFICATION</scope>
</reference>
<accession>A0A7M5X2C1</accession>
<dbReference type="PANTHER" id="PTHR46704">
    <property type="entry name" value="CXC DOMAIN-CONTAINING PROTEIN-RELATED"/>
    <property type="match status" value="1"/>
</dbReference>
<dbReference type="PANTHER" id="PTHR46704:SF9">
    <property type="entry name" value="BHLH DOMAIN-CONTAINING PROTEIN"/>
    <property type="match status" value="1"/>
</dbReference>
<protein>
    <submittedName>
        <fullName evidence="2">Uncharacterized protein</fullName>
    </submittedName>
</protein>
<feature type="transmembrane region" description="Helical" evidence="1">
    <location>
        <begin position="408"/>
        <end position="427"/>
    </location>
</feature>
<proteinExistence type="predicted"/>
<dbReference type="Proteomes" id="UP000594262">
    <property type="component" value="Unplaced"/>
</dbReference>
<dbReference type="EnsemblMetazoa" id="CLYHEMT015923.1">
    <property type="protein sequence ID" value="CLYHEMP015923.1"/>
    <property type="gene ID" value="CLYHEMG015923"/>
</dbReference>
<keyword evidence="1" id="KW-0812">Transmembrane</keyword>
<organism evidence="2 3">
    <name type="scientific">Clytia hemisphaerica</name>
    <dbReference type="NCBI Taxonomy" id="252671"/>
    <lineage>
        <taxon>Eukaryota</taxon>
        <taxon>Metazoa</taxon>
        <taxon>Cnidaria</taxon>
        <taxon>Hydrozoa</taxon>
        <taxon>Hydroidolina</taxon>
        <taxon>Leptothecata</taxon>
        <taxon>Obeliida</taxon>
        <taxon>Clytiidae</taxon>
        <taxon>Clytia</taxon>
    </lineage>
</organism>
<sequence>VKSESGKRNIRRTIERKTNDFVFLSRGKTIFLYPSSWEKEDIVSELYEAKLKLAEIDQAQEPKAVVCQSGSIMRKEIKDIDYTMPWPPSPEDMNAIDFQIPEHLDSFLSVLLSGNINSQSDRVNRLKLSFAQDLVYAVHNGEKLTPKSCLLACQIKDLTNNVELIRTMNKLGHGISYDVVQSLLTEVAYQKVDSTDGEKVQLPETTEKETFAMLAEDNIDRLEETLSGEGTTHKVNSIIIQPDVKKTIEIDGRGGSFTTEPVHTKRRSFKSTPTLLEDYILGKRVGPKATSAAKEDSFADILCADQVHLYNTWVALRIHQPIMQHVPSWTGFFIKIRQDIPIRPSQVGYLDCLDAPATEMSTIYHMLERAIRIKDQLNVKSIVCVYDQAIYAKAYQIKCKEPEKFKSVFLMMGTFHIIMTFLAVLATRFKDAGLKDLVIQSVLVAEGSVDTMFSGSRAYKRAVRAYKILYEAFSRLLLEKFKKEHPKTVKALYDSIGSKTIENYTDVVSSTEMQEEYSNKLVSFKESLSDKGDLPKFWLTFLEMCELLFNIIFATRSGHWSLYLVSLRQALPWFFAYDRPNYSRYLTAHYQELTHLKEDFPDIYDEFQSGNFSVQLSSDNPFGRMEADKVIETTINKDTKTPGGTTGFSTNHGAVQRWVLTAAYRAEVRKHMQEFLSMSRNSKHPDLSPARIRRDQKDVKNVKDTIDSMFINPFEECDLMSLTSGVAPTEEVKDQLLDAEMLGENALVKFQQERLQSNEVDFFATLNRLNLGTFTKLLRKTVKMPNGKEAQFSTQSNIFGKIALIQQFRQLDLKEVFRFPLGPVPWSLAESNGSLNKTTKSSLMHHLEKDVAPQQKVDKPFAAIIDGMALVRKVKPTGHTYQSYADHLLASAISSSGNASRVDIVFDVYRDKSIKNAEREREPRKWKTGDQENHWLSEDQAIHVSFVEWQKQDGTDSIPR</sequence>
<name>A0A7M5X2C1_9CNID</name>
<keyword evidence="1" id="KW-0472">Membrane</keyword>
<dbReference type="AlphaFoldDB" id="A0A7M5X2C1"/>
<keyword evidence="1" id="KW-1133">Transmembrane helix</keyword>